<evidence type="ECO:0000313" key="5">
    <source>
        <dbReference type="Proteomes" id="UP000095085"/>
    </source>
</evidence>
<evidence type="ECO:0000256" key="1">
    <source>
        <dbReference type="ARBA" id="ARBA00005331"/>
    </source>
</evidence>
<dbReference type="STRING" id="984485.A0A1E4RKZ9"/>
<protein>
    <submittedName>
        <fullName evidence="4">Autophagy protein 16</fullName>
    </submittedName>
</protein>
<accession>A0A1E4RKZ9</accession>
<dbReference type="Gene3D" id="1.20.5.170">
    <property type="match status" value="1"/>
</dbReference>
<dbReference type="EMBL" id="KV454540">
    <property type="protein sequence ID" value="ODV67933.1"/>
    <property type="molecule type" value="Genomic_DNA"/>
</dbReference>
<dbReference type="RefSeq" id="XP_020077000.1">
    <property type="nucleotide sequence ID" value="XM_020223004.1"/>
</dbReference>
<keyword evidence="2" id="KW-0175">Coiled coil</keyword>
<feature type="domain" description="Autophagy-related protein 16" evidence="3">
    <location>
        <begin position="10"/>
        <end position="182"/>
    </location>
</feature>
<dbReference type="OrthoDB" id="8949486at2759"/>
<evidence type="ECO:0000259" key="3">
    <source>
        <dbReference type="Pfam" id="PF08614"/>
    </source>
</evidence>
<dbReference type="GeneID" id="30997553"/>
<dbReference type="Pfam" id="PF08614">
    <property type="entry name" value="ATG16"/>
    <property type="match status" value="1"/>
</dbReference>
<sequence>MAEPIWSEDILRKLDIRDVYEKKDSHYFKAFAKLSQVCNNQEKIRSNSPSPSLTGIEDETRQNINNQLNEQIELLKLENESVISSLNQSTINIEKYEIKEKKMNRVNEQLESKISNLTQKINNLQEEIKEKNKTIEIINDENLINQIQNNVLNDQIKQLKNENETLIKRWMDKVKEDAEKLNDANQFLETTKNKSTNDN</sequence>
<keyword evidence="5" id="KW-1185">Reference proteome</keyword>
<organism evidence="4 5">
    <name type="scientific">Hyphopichia burtonii NRRL Y-1933</name>
    <dbReference type="NCBI Taxonomy" id="984485"/>
    <lineage>
        <taxon>Eukaryota</taxon>
        <taxon>Fungi</taxon>
        <taxon>Dikarya</taxon>
        <taxon>Ascomycota</taxon>
        <taxon>Saccharomycotina</taxon>
        <taxon>Pichiomycetes</taxon>
        <taxon>Debaryomycetaceae</taxon>
        <taxon>Hyphopichia</taxon>
    </lineage>
</organism>
<feature type="coiled-coil region" evidence="2">
    <location>
        <begin position="65"/>
        <end position="198"/>
    </location>
</feature>
<evidence type="ECO:0000256" key="2">
    <source>
        <dbReference type="SAM" id="Coils"/>
    </source>
</evidence>
<comment type="similarity">
    <text evidence="1">Belongs to the ATG16 family.</text>
</comment>
<gene>
    <name evidence="4" type="ORF">HYPBUDRAFT_200504</name>
</gene>
<proteinExistence type="inferred from homology"/>
<dbReference type="AlphaFoldDB" id="A0A1E4RKZ9"/>
<dbReference type="Proteomes" id="UP000095085">
    <property type="component" value="Unassembled WGS sequence"/>
</dbReference>
<dbReference type="CDD" id="cd22887">
    <property type="entry name" value="Atg16_CCD"/>
    <property type="match status" value="1"/>
</dbReference>
<dbReference type="InterPro" id="IPR013923">
    <property type="entry name" value="Autophagy-rel_prot_16_dom"/>
</dbReference>
<evidence type="ECO:0000313" key="4">
    <source>
        <dbReference type="EMBL" id="ODV67933.1"/>
    </source>
</evidence>
<reference evidence="5" key="1">
    <citation type="submission" date="2016-05" db="EMBL/GenBank/DDBJ databases">
        <title>Comparative genomics of biotechnologically important yeasts.</title>
        <authorList>
            <consortium name="DOE Joint Genome Institute"/>
            <person name="Riley R."/>
            <person name="Haridas S."/>
            <person name="Wolfe K.H."/>
            <person name="Lopes M.R."/>
            <person name="Hittinger C.T."/>
            <person name="Goker M."/>
            <person name="Salamov A."/>
            <person name="Wisecaver J."/>
            <person name="Long T.M."/>
            <person name="Aerts A.L."/>
            <person name="Barry K."/>
            <person name="Choi C."/>
            <person name="Clum A."/>
            <person name="Coughlan A.Y."/>
            <person name="Deshpande S."/>
            <person name="Douglass A.P."/>
            <person name="Hanson S.J."/>
            <person name="Klenk H.-P."/>
            <person name="Labutti K."/>
            <person name="Lapidus A."/>
            <person name="Lindquist E."/>
            <person name="Lipzen A."/>
            <person name="Meier-Kolthoff J.P."/>
            <person name="Ohm R.A."/>
            <person name="Otillar R.P."/>
            <person name="Pangilinan J."/>
            <person name="Peng Y."/>
            <person name="Rokas A."/>
            <person name="Rosa C.A."/>
            <person name="Scheuner C."/>
            <person name="Sibirny A.A."/>
            <person name="Slot J.C."/>
            <person name="Stielow J.B."/>
            <person name="Sun H."/>
            <person name="Kurtzman C.P."/>
            <person name="Blackwell M."/>
            <person name="Grigoriev I.V."/>
            <person name="Jeffries T.W."/>
        </authorList>
    </citation>
    <scope>NUCLEOTIDE SEQUENCE [LARGE SCALE GENOMIC DNA]</scope>
    <source>
        <strain evidence="5">NRRL Y-1933</strain>
    </source>
</reference>
<name>A0A1E4RKZ9_9ASCO</name>